<reference evidence="1 2" key="1">
    <citation type="submission" date="2014-09" db="EMBL/GenBank/DDBJ databases">
        <title>A draft genome sequence for Xanthomonas axonopodis pv. vasculorum NCPPB 900.</title>
        <authorList>
            <person name="Harrison J."/>
            <person name="Studholme D.J."/>
        </authorList>
    </citation>
    <scope>NUCLEOTIDE SEQUENCE [LARGE SCALE GENOMIC DNA]</scope>
    <source>
        <strain evidence="1 2">NCPPB 900</strain>
    </source>
</reference>
<dbReference type="EMBL" id="JPHD02000019">
    <property type="protein sequence ID" value="KGE53499.1"/>
    <property type="molecule type" value="Genomic_DNA"/>
</dbReference>
<dbReference type="eggNOG" id="COG3209">
    <property type="taxonomic scope" value="Bacteria"/>
</dbReference>
<dbReference type="AlphaFoldDB" id="A0A098Q2A9"/>
<dbReference type="Gene3D" id="2.60.120.380">
    <property type="match status" value="5"/>
</dbReference>
<comment type="caution">
    <text evidence="1">The sequence shown here is derived from an EMBL/GenBank/DDBJ whole genome shotgun (WGS) entry which is preliminary data.</text>
</comment>
<proteinExistence type="predicted"/>
<dbReference type="Proteomes" id="UP000028012">
    <property type="component" value="Unassembled WGS sequence"/>
</dbReference>
<name>A0A098Q2A9_9XANT</name>
<protein>
    <submittedName>
        <fullName evidence="1">Uncharacterized protein</fullName>
    </submittedName>
</protein>
<dbReference type="STRING" id="325777.GW15_0201920"/>
<evidence type="ECO:0000313" key="2">
    <source>
        <dbReference type="Proteomes" id="UP000028012"/>
    </source>
</evidence>
<evidence type="ECO:0000313" key="1">
    <source>
        <dbReference type="EMBL" id="KGE53499.1"/>
    </source>
</evidence>
<accession>A0A098Q2A9</accession>
<dbReference type="HOGENOM" id="CLU_432719_0_0_6"/>
<sequence length="632" mass="65103">MFTATAGQNLGLALSDLVTPNATSYAYLSVFKPDGSVVASQPCPATVGCQTNLVNLEAGTYSVVITPPSDGSQTMSFKSTLSTDVTGTLAPDKAQTLTLGRRGQNGRLSFAGTAGQTVALQVAAQVTAPADRLTIYEVYKPDGALLKSGSARSKEYSAATLNLPNLPMTGTYTVFVDPYDGETLSTQLTLATGTTGGQAINGASGSFATSIPQQSVYLTFTATAGQNLGFALSDLVTPNVTSYAYLTVFKPDGSAVVSQQCYAANNGCQTNLVNLEAGTYSVVITPPTDGSQTMSFKSTLSTDVTGTLAADKGQTLTLGRRGQNGRLSFAGTAGQVVALQVAAQATAPAGRITYYCVYKPDGAVLSSMYAAPNGTSATTLNLPNLPMTGTYTVFVDPNYGETLSTQLTLATGTTVGQAINGASGSFATSVPQQSVHLTFTATAGQNLGLALSDLVTPDTTNDAYLTVYKPDGSAVASQSCYVYNNGCQTNLVNLEAGTYSVVITPPSDGSQTMSFKSTLSTDVTGTLVADKAQTLTLGRRGQNGRLSFAGTAGQTVALQVAAQATTPADRLTYYTVYKPDGAVLNSTYAGSNGISAATLNLPNLPMTGTYTVFVDPYYGETLSTQLTLSSSK</sequence>
<gene>
    <name evidence="1" type="ORF">GW15_0201920</name>
</gene>
<organism evidence="1 2">
    <name type="scientific">Xanthomonas axonopodis pv. vasculorum</name>
    <dbReference type="NCBI Taxonomy" id="325777"/>
    <lineage>
        <taxon>Bacteria</taxon>
        <taxon>Pseudomonadati</taxon>
        <taxon>Pseudomonadota</taxon>
        <taxon>Gammaproteobacteria</taxon>
        <taxon>Lysobacterales</taxon>
        <taxon>Lysobacteraceae</taxon>
        <taxon>Xanthomonas</taxon>
    </lineage>
</organism>